<evidence type="ECO:0000256" key="1">
    <source>
        <dbReference type="SAM" id="MobiDB-lite"/>
    </source>
</evidence>
<protein>
    <recommendedName>
        <fullName evidence="2">CCD97-like C-terminal domain-containing protein</fullName>
    </recommendedName>
</protein>
<name>A0A1V9ZN67_ACHHY</name>
<accession>A0A1V9ZN67</accession>
<dbReference type="STRING" id="1202772.A0A1V9ZN67"/>
<evidence type="ECO:0000313" key="4">
    <source>
        <dbReference type="Proteomes" id="UP000243579"/>
    </source>
</evidence>
<dbReference type="InterPro" id="IPR018613">
    <property type="entry name" value="Ccdc97-like"/>
</dbReference>
<reference evidence="3 4" key="1">
    <citation type="journal article" date="2014" name="Genome Biol. Evol.">
        <title>The secreted proteins of Achlya hypogyna and Thraustotheca clavata identify the ancestral oomycete secretome and reveal gene acquisitions by horizontal gene transfer.</title>
        <authorList>
            <person name="Misner I."/>
            <person name="Blouin N."/>
            <person name="Leonard G."/>
            <person name="Richards T.A."/>
            <person name="Lane C.E."/>
        </authorList>
    </citation>
    <scope>NUCLEOTIDE SEQUENCE [LARGE SCALE GENOMIC DNA]</scope>
    <source>
        <strain evidence="3 4">ATCC 48635</strain>
    </source>
</reference>
<comment type="caution">
    <text evidence="3">The sequence shown here is derived from an EMBL/GenBank/DDBJ whole genome shotgun (WGS) entry which is preliminary data.</text>
</comment>
<dbReference type="Proteomes" id="UP000243579">
    <property type="component" value="Unassembled WGS sequence"/>
</dbReference>
<dbReference type="PANTHER" id="PTHR31840:SF1">
    <property type="entry name" value="COILED-COIL DOMAIN-CONTAINING PROTEIN 97"/>
    <property type="match status" value="1"/>
</dbReference>
<feature type="compositionally biased region" description="Acidic residues" evidence="1">
    <location>
        <begin position="151"/>
        <end position="176"/>
    </location>
</feature>
<proteinExistence type="predicted"/>
<dbReference type="InterPro" id="IPR040233">
    <property type="entry name" value="CCD97-like_C"/>
</dbReference>
<evidence type="ECO:0000259" key="2">
    <source>
        <dbReference type="Pfam" id="PF09747"/>
    </source>
</evidence>
<keyword evidence="4" id="KW-1185">Reference proteome</keyword>
<sequence>MIDDESLMTATTEGLRRLGTEEEDPLDTYMRSLDGSAVHRVEGTSARNFTRRPREDATRIKNRRYLKLQELLRGSDYFSDENMERRCPSLYHFHLGKYKPLDTSTRAEPASLSSFLMASMDKQALGSRKQSEESSWGLRRQKQKAAQEDMTTMDDDEEFKEEFDSESDEEDDDEAMVDDHAVSDDEADDDMTLDEHRQQLIDIMCQRFLQGLDSDFTKYDDIDGNIEWDDMRTLQQDAEDAYFDT</sequence>
<organism evidence="3 4">
    <name type="scientific">Achlya hypogyna</name>
    <name type="common">Oomycete</name>
    <name type="synonym">Protoachlya hypogyna</name>
    <dbReference type="NCBI Taxonomy" id="1202772"/>
    <lineage>
        <taxon>Eukaryota</taxon>
        <taxon>Sar</taxon>
        <taxon>Stramenopiles</taxon>
        <taxon>Oomycota</taxon>
        <taxon>Saprolegniomycetes</taxon>
        <taxon>Saprolegniales</taxon>
        <taxon>Achlyaceae</taxon>
        <taxon>Achlya</taxon>
    </lineage>
</organism>
<dbReference type="PANTHER" id="PTHR31840">
    <property type="entry name" value="COILED-COIL DOMAIN-CONTAINING PROTEIN 97"/>
    <property type="match status" value="1"/>
</dbReference>
<dbReference type="AlphaFoldDB" id="A0A1V9ZN67"/>
<gene>
    <name evidence="3" type="ORF">ACHHYP_07215</name>
</gene>
<feature type="region of interest" description="Disordered" evidence="1">
    <location>
        <begin position="123"/>
        <end position="177"/>
    </location>
</feature>
<feature type="domain" description="CCD97-like C-terminal" evidence="2">
    <location>
        <begin position="62"/>
        <end position="244"/>
    </location>
</feature>
<dbReference type="OrthoDB" id="333176at2759"/>
<dbReference type="Pfam" id="PF09747">
    <property type="entry name" value="CCD97-like_C"/>
    <property type="match status" value="1"/>
</dbReference>
<dbReference type="EMBL" id="JNBR01000073">
    <property type="protein sequence ID" value="OQR99220.1"/>
    <property type="molecule type" value="Genomic_DNA"/>
</dbReference>
<evidence type="ECO:0000313" key="3">
    <source>
        <dbReference type="EMBL" id="OQR99220.1"/>
    </source>
</evidence>